<dbReference type="InterPro" id="IPR033227">
    <property type="entry name" value="CAPS"/>
</dbReference>
<dbReference type="Proteomes" id="UP000593567">
    <property type="component" value="Unassembled WGS sequence"/>
</dbReference>
<dbReference type="PROSITE" id="PS51258">
    <property type="entry name" value="MHD1"/>
    <property type="match status" value="1"/>
</dbReference>
<keyword evidence="3" id="KW-0770">Synapse</keyword>
<name>A0A7J7KT57_BUGNE</name>
<protein>
    <submittedName>
        <fullName evidence="8">CADPS2</fullName>
    </submittedName>
</protein>
<evidence type="ECO:0000256" key="4">
    <source>
        <dbReference type="ARBA" id="ARBA00023121"/>
    </source>
</evidence>
<gene>
    <name evidence="8" type="ORF">EB796_000318</name>
</gene>
<dbReference type="PANTHER" id="PTHR12166:SF8">
    <property type="entry name" value="CALCIUM-DEPENDENT SECRETION ACTIVATOR"/>
    <property type="match status" value="1"/>
</dbReference>
<evidence type="ECO:0000313" key="9">
    <source>
        <dbReference type="Proteomes" id="UP000593567"/>
    </source>
</evidence>
<dbReference type="AlphaFoldDB" id="A0A7J7KT57"/>
<dbReference type="GO" id="GO:1990504">
    <property type="term" value="P:dense core granule exocytosis"/>
    <property type="evidence" value="ECO:0007669"/>
    <property type="project" value="InterPro"/>
</dbReference>
<accession>A0A7J7KT57</accession>
<dbReference type="GO" id="GO:0008289">
    <property type="term" value="F:lipid binding"/>
    <property type="evidence" value="ECO:0007669"/>
    <property type="project" value="UniProtKB-KW"/>
</dbReference>
<keyword evidence="9" id="KW-1185">Reference proteome</keyword>
<evidence type="ECO:0000313" key="8">
    <source>
        <dbReference type="EMBL" id="KAF6041364.1"/>
    </source>
</evidence>
<dbReference type="InterPro" id="IPR010439">
    <property type="entry name" value="MUN_dom"/>
</dbReference>
<organism evidence="8 9">
    <name type="scientific">Bugula neritina</name>
    <name type="common">Brown bryozoan</name>
    <name type="synonym">Sertularia neritina</name>
    <dbReference type="NCBI Taxonomy" id="10212"/>
    <lineage>
        <taxon>Eukaryota</taxon>
        <taxon>Metazoa</taxon>
        <taxon>Spiralia</taxon>
        <taxon>Lophotrochozoa</taxon>
        <taxon>Bryozoa</taxon>
        <taxon>Gymnolaemata</taxon>
        <taxon>Cheilostomatida</taxon>
        <taxon>Flustrina</taxon>
        <taxon>Buguloidea</taxon>
        <taxon>Bugulidae</taxon>
        <taxon>Bugula</taxon>
    </lineage>
</organism>
<comment type="caution">
    <text evidence="8">The sequence shown here is derived from an EMBL/GenBank/DDBJ whole genome shotgun (WGS) entry which is preliminary data.</text>
</comment>
<dbReference type="GO" id="GO:0016079">
    <property type="term" value="P:synaptic vesicle exocytosis"/>
    <property type="evidence" value="ECO:0007669"/>
    <property type="project" value="InterPro"/>
</dbReference>
<dbReference type="GO" id="GO:0098793">
    <property type="term" value="C:presynapse"/>
    <property type="evidence" value="ECO:0007669"/>
    <property type="project" value="GOC"/>
</dbReference>
<comment type="subcellular location">
    <subcellularLocation>
        <location evidence="1">Endomembrane system</location>
    </subcellularLocation>
    <subcellularLocation>
        <location evidence="6">Synapse</location>
    </subcellularLocation>
</comment>
<dbReference type="Pfam" id="PF06292">
    <property type="entry name" value="MUN"/>
    <property type="match status" value="2"/>
</dbReference>
<dbReference type="OrthoDB" id="10063282at2759"/>
<evidence type="ECO:0000256" key="1">
    <source>
        <dbReference type="ARBA" id="ARBA00004308"/>
    </source>
</evidence>
<evidence type="ECO:0000259" key="7">
    <source>
        <dbReference type="PROSITE" id="PS51258"/>
    </source>
</evidence>
<reference evidence="8" key="1">
    <citation type="submission" date="2020-06" db="EMBL/GenBank/DDBJ databases">
        <title>Draft genome of Bugula neritina, a colonial animal packing powerful symbionts and potential medicines.</title>
        <authorList>
            <person name="Rayko M."/>
        </authorList>
    </citation>
    <scope>NUCLEOTIDE SEQUENCE [LARGE SCALE GENOMIC DNA]</scope>
    <source>
        <strain evidence="8">Kwan_BN1</strain>
    </source>
</reference>
<keyword evidence="4" id="KW-0446">Lipid-binding</keyword>
<dbReference type="InterPro" id="IPR014770">
    <property type="entry name" value="Munc13_1"/>
</dbReference>
<evidence type="ECO:0000256" key="2">
    <source>
        <dbReference type="ARBA" id="ARBA00022448"/>
    </source>
</evidence>
<evidence type="ECO:0000256" key="6">
    <source>
        <dbReference type="ARBA" id="ARBA00034103"/>
    </source>
</evidence>
<sequence length="414" mass="47786">MQRIIINVKGKHIVQCNNSYYSLYNTFYLLLQAFTWFADVLLEHNEMFWSLFTVDMDACLETQHPENWEIFSLFSLLNSYLLTDKNLVHGEFHKHLKDIFAPQVVRYVDLMQSSIAQSVHKGFTSKEKWEPKGAGCVTSDDVLWKLDALQTFIKELQWPDDVFAEHLEGRLKLMASDMMEAMGNRTISAFGSMLSRCSKGLDFVVPSEICVMVNTLSDCKAQALKLCIMAGESTHRYHIHIEEYLESAIKHILDSLLERFLLVLDITLQKLKRYDEGSFLKSILTLTKPTNELGQEYIIFVFGNMDMICNKITDDGYFGNTLLEMWYGQQVDIIHKWLAERVEMTLHPYQLTCLIHIIKRLRHDFELQGTLCEEISNSAYDAICKRLSVEETSQAVNESRPARTLASLSVDLDT</sequence>
<evidence type="ECO:0000256" key="3">
    <source>
        <dbReference type="ARBA" id="ARBA00023018"/>
    </source>
</evidence>
<proteinExistence type="predicted"/>
<feature type="domain" description="MHD1" evidence="7">
    <location>
        <begin position="54"/>
        <end position="186"/>
    </location>
</feature>
<keyword evidence="2" id="KW-0813">Transport</keyword>
<keyword evidence="5" id="KW-0472">Membrane</keyword>
<dbReference type="PANTHER" id="PTHR12166">
    <property type="entry name" value="CALCIUM-DEPENDENT SECRETION ACTIVATOR"/>
    <property type="match status" value="1"/>
</dbReference>
<evidence type="ECO:0000256" key="5">
    <source>
        <dbReference type="ARBA" id="ARBA00023136"/>
    </source>
</evidence>
<dbReference type="EMBL" id="VXIV02000055">
    <property type="protein sequence ID" value="KAF6041364.1"/>
    <property type="molecule type" value="Genomic_DNA"/>
</dbReference>
<dbReference type="GO" id="GO:0012505">
    <property type="term" value="C:endomembrane system"/>
    <property type="evidence" value="ECO:0007669"/>
    <property type="project" value="UniProtKB-SubCell"/>
</dbReference>